<organism evidence="1 2">
    <name type="scientific">Trachymyrmex cornetzi</name>
    <dbReference type="NCBI Taxonomy" id="471704"/>
    <lineage>
        <taxon>Eukaryota</taxon>
        <taxon>Metazoa</taxon>
        <taxon>Ecdysozoa</taxon>
        <taxon>Arthropoda</taxon>
        <taxon>Hexapoda</taxon>
        <taxon>Insecta</taxon>
        <taxon>Pterygota</taxon>
        <taxon>Neoptera</taxon>
        <taxon>Endopterygota</taxon>
        <taxon>Hymenoptera</taxon>
        <taxon>Apocrita</taxon>
        <taxon>Aculeata</taxon>
        <taxon>Formicoidea</taxon>
        <taxon>Formicidae</taxon>
        <taxon>Myrmicinae</taxon>
        <taxon>Trachymyrmex</taxon>
    </lineage>
</organism>
<reference evidence="1 2" key="1">
    <citation type="submission" date="2015-09" db="EMBL/GenBank/DDBJ databases">
        <title>Trachymyrmex cornetzi WGS genome.</title>
        <authorList>
            <person name="Nygaard S."/>
            <person name="Hu H."/>
            <person name="Boomsma J."/>
            <person name="Zhang G."/>
        </authorList>
    </citation>
    <scope>NUCLEOTIDE SEQUENCE [LARGE SCALE GENOMIC DNA]</scope>
    <source>
        <strain evidence="1">Tcor2-1</strain>
        <tissue evidence="1">Whole body</tissue>
    </source>
</reference>
<name>A0A195DN49_9HYME</name>
<accession>A0A195DN49</accession>
<evidence type="ECO:0000313" key="2">
    <source>
        <dbReference type="Proteomes" id="UP000078492"/>
    </source>
</evidence>
<evidence type="ECO:0000313" key="1">
    <source>
        <dbReference type="EMBL" id="KYN13924.1"/>
    </source>
</evidence>
<dbReference type="AlphaFoldDB" id="A0A195DN49"/>
<dbReference type="EMBL" id="KQ980734">
    <property type="protein sequence ID" value="KYN13924.1"/>
    <property type="molecule type" value="Genomic_DNA"/>
</dbReference>
<sequence>MLIDPAVDPRAFRSPLYLLVETGDRGESYLIYAFVELPFFQFASIVLNSYKIYLNFTIQEFAKAPCKLTALCYGIPCVGVRVRAVQSSQNPEKAPGFTRAAVGETPRNSRIRLSPNIFCIRVVKDSRRYTALLLYGNDKGRLQRIGTFVIYPVDPGFCRM</sequence>
<keyword evidence="2" id="KW-1185">Reference proteome</keyword>
<protein>
    <submittedName>
        <fullName evidence="1">Uncharacterized protein</fullName>
    </submittedName>
</protein>
<gene>
    <name evidence="1" type="ORF">ALC57_13998</name>
</gene>
<proteinExistence type="predicted"/>
<dbReference type="Proteomes" id="UP000078492">
    <property type="component" value="Unassembled WGS sequence"/>
</dbReference>